<dbReference type="OrthoDB" id="411021at2759"/>
<dbReference type="InParanoid" id="A0A2R5GRL0"/>
<evidence type="ECO:0000313" key="4">
    <source>
        <dbReference type="Proteomes" id="UP000241890"/>
    </source>
</evidence>
<name>A0A2R5GRL0_9STRA</name>
<feature type="chain" id="PRO_5015313803" description="DUF1501 domain-containing protein" evidence="2">
    <location>
        <begin position="26"/>
        <end position="2041"/>
    </location>
</feature>
<organism evidence="3 4">
    <name type="scientific">Hondaea fermentalgiana</name>
    <dbReference type="NCBI Taxonomy" id="2315210"/>
    <lineage>
        <taxon>Eukaryota</taxon>
        <taxon>Sar</taxon>
        <taxon>Stramenopiles</taxon>
        <taxon>Bigyra</taxon>
        <taxon>Labyrinthulomycetes</taxon>
        <taxon>Thraustochytrida</taxon>
        <taxon>Thraustochytriidae</taxon>
        <taxon>Hondaea</taxon>
    </lineage>
</organism>
<proteinExistence type="predicted"/>
<accession>A0A2R5GRL0</accession>
<dbReference type="Proteomes" id="UP000241890">
    <property type="component" value="Unassembled WGS sequence"/>
</dbReference>
<evidence type="ECO:0000313" key="3">
    <source>
        <dbReference type="EMBL" id="GBG30981.1"/>
    </source>
</evidence>
<reference evidence="3 4" key="1">
    <citation type="submission" date="2017-12" db="EMBL/GenBank/DDBJ databases">
        <title>Sequencing, de novo assembly and annotation of complete genome of a new Thraustochytrid species, strain FCC1311.</title>
        <authorList>
            <person name="Sedici K."/>
            <person name="Godart F."/>
            <person name="Aiese Cigliano R."/>
            <person name="Sanseverino W."/>
            <person name="Barakat M."/>
            <person name="Ortet P."/>
            <person name="Marechal E."/>
            <person name="Cagnac O."/>
            <person name="Amato A."/>
        </authorList>
    </citation>
    <scope>NUCLEOTIDE SEQUENCE [LARGE SCALE GENOMIC DNA]</scope>
</reference>
<evidence type="ECO:0000256" key="2">
    <source>
        <dbReference type="SAM" id="SignalP"/>
    </source>
</evidence>
<comment type="caution">
    <text evidence="3">The sequence shown here is derived from an EMBL/GenBank/DDBJ whole genome shotgun (WGS) entry which is preliminary data.</text>
</comment>
<gene>
    <name evidence="3" type="ORF">FCC1311_072022</name>
</gene>
<evidence type="ECO:0008006" key="5">
    <source>
        <dbReference type="Google" id="ProtNLM"/>
    </source>
</evidence>
<dbReference type="PANTHER" id="PTHR43737:SF1">
    <property type="entry name" value="DUF1501 DOMAIN-CONTAINING PROTEIN"/>
    <property type="match status" value="1"/>
</dbReference>
<evidence type="ECO:0000256" key="1">
    <source>
        <dbReference type="SAM" id="MobiDB-lite"/>
    </source>
</evidence>
<keyword evidence="4" id="KW-1185">Reference proteome</keyword>
<feature type="signal peptide" evidence="2">
    <location>
        <begin position="1"/>
        <end position="25"/>
    </location>
</feature>
<dbReference type="PANTHER" id="PTHR43737">
    <property type="entry name" value="BLL7424 PROTEIN"/>
    <property type="match status" value="1"/>
</dbReference>
<dbReference type="Pfam" id="PF07394">
    <property type="entry name" value="DUF1501"/>
    <property type="match status" value="1"/>
</dbReference>
<feature type="compositionally biased region" description="Polar residues" evidence="1">
    <location>
        <begin position="1736"/>
        <end position="1745"/>
    </location>
</feature>
<dbReference type="EMBL" id="BEYU01000086">
    <property type="protein sequence ID" value="GBG30981.1"/>
    <property type="molecule type" value="Genomic_DNA"/>
</dbReference>
<dbReference type="Pfam" id="PF08811">
    <property type="entry name" value="DUF1800"/>
    <property type="match status" value="2"/>
</dbReference>
<dbReference type="SUPFAM" id="SSF53649">
    <property type="entry name" value="Alkaline phosphatase-like"/>
    <property type="match status" value="1"/>
</dbReference>
<dbReference type="InterPro" id="IPR017850">
    <property type="entry name" value="Alkaline_phosphatase_core_sf"/>
</dbReference>
<dbReference type="InterPro" id="IPR014917">
    <property type="entry name" value="DUF1800"/>
</dbReference>
<keyword evidence="2" id="KW-0732">Signal</keyword>
<protein>
    <recommendedName>
        <fullName evidence="5">DUF1501 domain-containing protein</fullName>
    </recommendedName>
</protein>
<sequence length="2041" mass="223476">MAARRGLAAWLVLASVLAILYGANGDAENALHHAGIRGGLADAESAAGNTERKLIGLFADEGATKYNVKKKRDVNLARAGNQEVLLLIDEKGAPQARSYAGNDWELLQAKEVSCSSNKCTVSVSDQAKQLGSVALLSFQVTGDSSSIKENARFLLQSTFGPTRSELNAMGSSGSRFKSWIEDQAALEPTLHRAYYRERMNQPISIAGNVGRPRQPCEAMSRWHKYALSSEDVGKILTKVDRDGFYELRVDDIVRHHETKLATWKAGTAVASWPICSVGDSEGGVIKFGVNCNEKLNNPIIKFLEEPEPFRIVHVSDNAMSSLTPSVSDVKILTDVPSDCSLPVGGTVFAITTSGDVYKHTARLVTVDNPIEAPASGMLLESTCPNVPRTFLNVDSCITSSSACVPTRFTDAYFELSEESLRKFYRLGNKYVYYVDGLTVDAAKTPCSAISRWTFSKGSCGAAATYLDNRTKESLIPLLEASFENDGNPHVRDIPRIRGKCNKGLAKAAKVDVKYKSKTYCFEHVHPELYNVYDFSYWSILGAHPGNAIALENGRANPIKKIAQSGETKLSFPSWHPYSRWKKYSKGFSLLGRLDDTVNFRELPSTVQSVELGKEFGADVPVGDPNSVESIAMSCGSPGEVASNPLKGSRFGVQILNEEDADPEPGRFDEPVPKELVQSAVWTNVALTAPDQLRQRVAWALSQIYVVSATMTMGTAATEMYLAFYDIFVRQAFGNFHDLLREISYSPLMATMLSFVGSKSTPYTLERYRRYEYPDENYAREVMQLFSIGLVKLNPDGTPVLDSDGEPVPTYDNDEIMEFARAWTGFDLQVARGNTENFNEGNGNYIDPMKLIGEYRDPFPKLGLDGAYVGDGYPLCSNLPTSAFLSEGAEYRFIGAYPLPELQDEPTQNEVGEEALRVELDPETSELFDVLCNGPNTKTTDLAKCTFKPQVRLDKALACKGKECKVDDVRIVMLPQSARRCPDGQKLETYHNKATKGDLCRDTYNKKTWTCPTGCSVGTDSYKKYMCVNSTVPTQACRIYPEEHKGIFYEYVRPACTQLSFFNDGKRISAHNLRGAMCADPKSIAAAPACCKVGDRKAAATQRCEYGAERVSYATAKKRCATQWSPAQETCNFKKVGTKCPTVADYIWSDAACPLQVKISDSGKIAIVHDVAANAAHKNINKYRKSRLDPDTQNWFRAVWTKPFFPNCPSACTRVEASSEETEAGCLCPTEVKTSAVFSSMPTREEVIENLRIGSGAPQLLSDDFKEGETKNGVTAWHKKSGKAFSDETVFEVEVVSGTTRYFVNMESIVHIPGTSASFRNPPTFHDVAEIKTRDAMHETEAVIEQYVTHPNAAPFIARQLIQHLVTSNPSPRYVGAVADAFRSGKYDGVGTGKFGDMKATVAAVLLDREARSSVIDADPTYGQHRESLTKVIHFMRSMEIKPKRALVVLQELLLATGMEPHDAPTVFSFYQPGYSPSGVLRNASLVAPQAQVLSPPLVMRFLNSLYSLVTRGLTDCSDGIGLPPDSSNGCSAHATLEFTPTDKSKAGAAAVVDEMDNLLTGGRLGAQERAIIEEEYTVQRKNGLDRGVRFAQQLFLGTPQFHTLGRTTYASKQRVVTKLPSGDNGSKPYKAVVFVDLSGGADSYNFLVPLSGCANVDLYDQYARIRGSLLAHSKSSLLEISANSPQACSKFGLHPSMTALRSLYNAGDVNFLANTGVLVEPLHTKGNGKRPRGLYSHNTQERSVQTSLPQYTDGTGVLGRMMDELTVAGYNTNAASISGNVNVLEGTYGVSPRPDIINERGGVSKLASSSPKSSRLHPALQQLNRANTNLFAEAWAETFEYVMNRTEELDEALGGGSLSQSFPNSGLSKQFAQVARLIKAGKKLGVNRGAFYTKIGSFDTHSNAKTRMEKHVENIDTAVEVFAKEMKAQGMWDQVVIVFTSEFGRTLTSNGAGTDHGWGGNYFMAGGGLKSGKILGEYPYDLTAKPINQGRGRMMPTTGWDSVWNAVAQWMGVTGNANLNKVLPNRENFGDSLFEAKDVFK</sequence>
<dbReference type="InterPro" id="IPR010869">
    <property type="entry name" value="DUF1501"/>
</dbReference>
<feature type="region of interest" description="Disordered" evidence="1">
    <location>
        <begin position="1723"/>
        <end position="1745"/>
    </location>
</feature>